<accession>A0A8J2S2S1</accession>
<comment type="caution">
    <text evidence="1">The sequence shown here is derived from an EMBL/GenBank/DDBJ whole genome shotgun (WGS) entry which is preliminary data.</text>
</comment>
<name>A0A8J2S2S1_9CRUS</name>
<dbReference type="AlphaFoldDB" id="A0A8J2S2S1"/>
<reference evidence="1" key="1">
    <citation type="submission" date="2021-11" db="EMBL/GenBank/DDBJ databases">
        <authorList>
            <person name="Schell T."/>
        </authorList>
    </citation>
    <scope>NUCLEOTIDE SEQUENCE</scope>
    <source>
        <strain evidence="1">M5</strain>
    </source>
</reference>
<keyword evidence="2" id="KW-1185">Reference proteome</keyword>
<organism evidence="1 2">
    <name type="scientific">Daphnia galeata</name>
    <dbReference type="NCBI Taxonomy" id="27404"/>
    <lineage>
        <taxon>Eukaryota</taxon>
        <taxon>Metazoa</taxon>
        <taxon>Ecdysozoa</taxon>
        <taxon>Arthropoda</taxon>
        <taxon>Crustacea</taxon>
        <taxon>Branchiopoda</taxon>
        <taxon>Diplostraca</taxon>
        <taxon>Cladocera</taxon>
        <taxon>Anomopoda</taxon>
        <taxon>Daphniidae</taxon>
        <taxon>Daphnia</taxon>
    </lineage>
</organism>
<dbReference type="EMBL" id="CAKKLH010000323">
    <property type="protein sequence ID" value="CAH0112177.1"/>
    <property type="molecule type" value="Genomic_DNA"/>
</dbReference>
<evidence type="ECO:0000313" key="2">
    <source>
        <dbReference type="Proteomes" id="UP000789390"/>
    </source>
</evidence>
<gene>
    <name evidence="1" type="ORF">DGAL_LOCUS15889</name>
</gene>
<evidence type="ECO:0000313" key="1">
    <source>
        <dbReference type="EMBL" id="CAH0112177.1"/>
    </source>
</evidence>
<sequence length="223" mass="26254">MKSFSQYSKGGGWGCNPQSLSAVSHHDRVSRGKRVQVSSSGDDLVRSSSTINEQWEEWENSRKKIYYLIQQRHNLSRLKSLDPFREFVNGICLKLRITYTTALHQHFVDLWNRLSESEKNSYYWQAVDKTPKFLQQEEELDAEIIRLREESASTMPQTDADPAELHGEMVPLKTFPAEKQFFCQFWPKTFVSELELKSHNELEFNDYEMEQMRLETDEESNQT</sequence>
<proteinExistence type="predicted"/>
<protein>
    <submittedName>
        <fullName evidence="1">Uncharacterized protein</fullName>
    </submittedName>
</protein>
<dbReference type="Proteomes" id="UP000789390">
    <property type="component" value="Unassembled WGS sequence"/>
</dbReference>